<evidence type="ECO:0000313" key="2">
    <source>
        <dbReference type="EMBL" id="OXR33053.1"/>
    </source>
</evidence>
<evidence type="ECO:0008006" key="4">
    <source>
        <dbReference type="Google" id="ProtNLM"/>
    </source>
</evidence>
<organism evidence="2 3">
    <name type="scientific">Pseudomonas umsongensis</name>
    <dbReference type="NCBI Taxonomy" id="198618"/>
    <lineage>
        <taxon>Bacteria</taxon>
        <taxon>Pseudomonadati</taxon>
        <taxon>Pseudomonadota</taxon>
        <taxon>Gammaproteobacteria</taxon>
        <taxon>Pseudomonadales</taxon>
        <taxon>Pseudomonadaceae</taxon>
        <taxon>Pseudomonas</taxon>
    </lineage>
</organism>
<dbReference type="RefSeq" id="WP_083348367.1">
    <property type="nucleotide sequence ID" value="NZ_CP044409.1"/>
</dbReference>
<feature type="region of interest" description="Disordered" evidence="1">
    <location>
        <begin position="1"/>
        <end position="25"/>
    </location>
</feature>
<name>A0ABX4DWM8_9PSED</name>
<dbReference type="EMBL" id="NIWU01000002">
    <property type="protein sequence ID" value="OXR33053.1"/>
    <property type="molecule type" value="Genomic_DNA"/>
</dbReference>
<evidence type="ECO:0000256" key="1">
    <source>
        <dbReference type="SAM" id="MobiDB-lite"/>
    </source>
</evidence>
<comment type="caution">
    <text evidence="2">The sequence shown here is derived from an EMBL/GenBank/DDBJ whole genome shotgun (WGS) entry which is preliminary data.</text>
</comment>
<evidence type="ECO:0000313" key="3">
    <source>
        <dbReference type="Proteomes" id="UP000215455"/>
    </source>
</evidence>
<sequence length="159" mass="17150">MGIEKEEQGKAAISGAKDHNPGVGGIRTTIKKGDIERRINFGDIDFLSWTPGNFLLKASNSGAGGEANLEFGSNLDLLVDTEYAISSDPDAVEAYCEIKEFMGFGYYTLGNITFTTLIEAGGELKVAGKFDFKIVNSADPTEIVYVHCPEFAVSAKVRK</sequence>
<protein>
    <recommendedName>
        <fullName evidence="4">Phage tail tube protein</fullName>
    </recommendedName>
</protein>
<keyword evidence="3" id="KW-1185">Reference proteome</keyword>
<dbReference type="Proteomes" id="UP000215455">
    <property type="component" value="Unassembled WGS sequence"/>
</dbReference>
<proteinExistence type="predicted"/>
<gene>
    <name evidence="2" type="ORF">PSUM_13510</name>
</gene>
<accession>A0ABX4DWM8</accession>
<reference evidence="2 3" key="1">
    <citation type="submission" date="2017-06" db="EMBL/GenBank/DDBJ databases">
        <authorList>
            <person name="Furmanczyk E.M."/>
        </authorList>
    </citation>
    <scope>NUCLEOTIDE SEQUENCE [LARGE SCALE GENOMIC DNA]</scope>
    <source>
        <strain evidence="2 3">DSM 16611</strain>
    </source>
</reference>